<accession>A0A6N8FHW8</accession>
<dbReference type="AlphaFoldDB" id="A0A6N8FHW8"/>
<dbReference type="RefSeq" id="WP_155669015.1">
    <property type="nucleotide sequence ID" value="NZ_WOCA01000008.1"/>
</dbReference>
<dbReference type="PANTHER" id="PTHR22946">
    <property type="entry name" value="DIENELACTONE HYDROLASE DOMAIN-CONTAINING PROTEIN-RELATED"/>
    <property type="match status" value="1"/>
</dbReference>
<dbReference type="Proteomes" id="UP000469125">
    <property type="component" value="Unassembled WGS sequence"/>
</dbReference>
<dbReference type="EMBL" id="WOCA01000008">
    <property type="protein sequence ID" value="MUK89045.1"/>
    <property type="molecule type" value="Genomic_DNA"/>
</dbReference>
<proteinExistence type="predicted"/>
<name>A0A6N8FHW8_9BACI</name>
<dbReference type="PANTHER" id="PTHR22946:SF12">
    <property type="entry name" value="CONIDIAL PIGMENT BIOSYNTHESIS PROTEIN AYG1 (AFU_ORTHOLOGUE AFUA_2G17550)"/>
    <property type="match status" value="1"/>
</dbReference>
<keyword evidence="1" id="KW-0378">Hydrolase</keyword>
<dbReference type="InterPro" id="IPR029058">
    <property type="entry name" value="AB_hydrolase_fold"/>
</dbReference>
<comment type="caution">
    <text evidence="1">The sequence shown here is derived from an EMBL/GenBank/DDBJ whole genome shotgun (WGS) entry which is preliminary data.</text>
</comment>
<gene>
    <name evidence="1" type="ORF">GMD78_11740</name>
</gene>
<evidence type="ECO:0000313" key="2">
    <source>
        <dbReference type="Proteomes" id="UP000469125"/>
    </source>
</evidence>
<reference evidence="1 2" key="1">
    <citation type="submission" date="2019-11" db="EMBL/GenBank/DDBJ databases">
        <authorList>
            <person name="Li X."/>
        </authorList>
    </citation>
    <scope>NUCLEOTIDE SEQUENCE [LARGE SCALE GENOMIC DNA]</scope>
    <source>
        <strain evidence="1 2">L9</strain>
    </source>
</reference>
<evidence type="ECO:0000313" key="1">
    <source>
        <dbReference type="EMBL" id="MUK89045.1"/>
    </source>
</evidence>
<protein>
    <submittedName>
        <fullName evidence="1">Alpha/beta hydrolase</fullName>
    </submittedName>
</protein>
<keyword evidence="2" id="KW-1185">Reference proteome</keyword>
<dbReference type="InterPro" id="IPR050261">
    <property type="entry name" value="FrsA_esterase"/>
</dbReference>
<dbReference type="SUPFAM" id="SSF53474">
    <property type="entry name" value="alpha/beta-Hydrolases"/>
    <property type="match status" value="1"/>
</dbReference>
<sequence>MIKEKTTIQKTLMTARLFEGFWDRWVAHGVILSEVIYMKNTLISLKDWEATFEELALKHEEAANSYKQEGLSDKAEDSYRLSSLYYNLIQWIFPYCNQEKIKWYQKSLDMVKKADHLMDIPCEYDSITVDGVECPGRIRIPENSKGCIVMVNPIDSTKEELYSYEKQFNESGYITVIFDGPGQGETFTFNGLRATRARWEIFINLVIEYAAKKFKGYSINLFGTSYGAAWTIYGSGNSNVNKTAVVSPPVEGEAFIPNFLEDKMDHFIEGESKEVLPVYPDLDNSSILVFHGKQDVLVRSEDMNRFFNSLPEPKNLIEYSDEGNGCNFKLTEIRDLSMKWYGGEK</sequence>
<dbReference type="GO" id="GO:0016787">
    <property type="term" value="F:hydrolase activity"/>
    <property type="evidence" value="ECO:0007669"/>
    <property type="project" value="UniProtKB-KW"/>
</dbReference>
<organism evidence="1 2">
    <name type="scientific">Ornithinibacillus caprae</name>
    <dbReference type="NCBI Taxonomy" id="2678566"/>
    <lineage>
        <taxon>Bacteria</taxon>
        <taxon>Bacillati</taxon>
        <taxon>Bacillota</taxon>
        <taxon>Bacilli</taxon>
        <taxon>Bacillales</taxon>
        <taxon>Bacillaceae</taxon>
        <taxon>Ornithinibacillus</taxon>
    </lineage>
</organism>
<dbReference type="Gene3D" id="3.40.50.1820">
    <property type="entry name" value="alpha/beta hydrolase"/>
    <property type="match status" value="1"/>
</dbReference>